<name>A0A550I6L8_9FLAO</name>
<evidence type="ECO:0008006" key="4">
    <source>
        <dbReference type="Google" id="ProtNLM"/>
    </source>
</evidence>
<evidence type="ECO:0000256" key="1">
    <source>
        <dbReference type="SAM" id="MobiDB-lite"/>
    </source>
</evidence>
<feature type="compositionally biased region" description="Polar residues" evidence="1">
    <location>
        <begin position="310"/>
        <end position="321"/>
    </location>
</feature>
<accession>A0A550I6L8</accession>
<reference evidence="2 3" key="1">
    <citation type="submission" date="2019-06" db="EMBL/GenBank/DDBJ databases">
        <title>Gramella sabulilitoris sp. nov., isolated from a marine sand.</title>
        <authorList>
            <person name="Yoon J.-H."/>
        </authorList>
    </citation>
    <scope>NUCLEOTIDE SEQUENCE [LARGE SCALE GENOMIC DNA]</scope>
    <source>
        <strain evidence="2 3">HSMS-1</strain>
    </source>
</reference>
<evidence type="ECO:0000313" key="2">
    <source>
        <dbReference type="EMBL" id="TRO66458.1"/>
    </source>
</evidence>
<protein>
    <recommendedName>
        <fullName evidence="4">DUF4412 domain-containing protein</fullName>
    </recommendedName>
</protein>
<dbReference type="AlphaFoldDB" id="A0A550I6L8"/>
<comment type="caution">
    <text evidence="2">The sequence shown here is derived from an EMBL/GenBank/DDBJ whole genome shotgun (WGS) entry which is preliminary data.</text>
</comment>
<sequence>MKTRFILTIIILLIATIPAEAQILKKLKKKVEKTTEKVLLKKTEEATEKTVEGSIDGISGTSEKTGNDQGDSAEKFTEGKNEAKLKNTEAKQSFYTADVVVRTSDSKGDGSVYYFDSDAIAARGTSPKSEDPIFIDSEGFQYGYNKSNNRWEKTGLMRSDAMSFMMPMMSMGMLKLPAGPTLETSKKFKEQGLNMNTFQIVEWAFIYKPEHFRSEDYEKTTVPCPNGGGTCPKFLYTDPEYKGSWVLFDDQGRLSEIYANVNTQQAQGDGSYKFSYEPVTVSLPDAKEVKMPFQDLFMTGADATPPGVISGTSGNNNSSEPVDSDGMSHKSMDKMTDNLKNSDLGTEDLPATYNFDWEYRLKMEMVNQKQDPLDLVFLLKKNTNYQGVKVENPKSGGLDEATMIFDLDINALLMFVESGGSKFLQIHPMQKPDNNGDLSDVGDFEIRELPDKTIMGYNSKGTEMENDKYIVQVYHTTQAPIEMTNLFNFSGAKNMNMPNIDPRLVKQFSEGLITEMHYTDKKKSKNNLILTAQSLNQVKTSINKNEYQNLSFMGQLKQSKN</sequence>
<proteinExistence type="predicted"/>
<feature type="region of interest" description="Disordered" evidence="1">
    <location>
        <begin position="305"/>
        <end position="330"/>
    </location>
</feature>
<feature type="region of interest" description="Disordered" evidence="1">
    <location>
        <begin position="50"/>
        <end position="83"/>
    </location>
</feature>
<evidence type="ECO:0000313" key="3">
    <source>
        <dbReference type="Proteomes" id="UP000315131"/>
    </source>
</evidence>
<dbReference type="Proteomes" id="UP000315131">
    <property type="component" value="Unassembled WGS sequence"/>
</dbReference>
<dbReference type="EMBL" id="VHSF01000001">
    <property type="protein sequence ID" value="TRO66458.1"/>
    <property type="molecule type" value="Genomic_DNA"/>
</dbReference>
<feature type="compositionally biased region" description="Basic and acidic residues" evidence="1">
    <location>
        <begin position="72"/>
        <end position="83"/>
    </location>
</feature>
<feature type="compositionally biased region" description="Polar residues" evidence="1">
    <location>
        <begin position="59"/>
        <end position="70"/>
    </location>
</feature>
<dbReference type="RefSeq" id="WP_143409227.1">
    <property type="nucleotide sequence ID" value="NZ_VHSF01000001.1"/>
</dbReference>
<keyword evidence="3" id="KW-1185">Reference proteome</keyword>
<organism evidence="2 3">
    <name type="scientific">Christiangramia sabulilitoris</name>
    <dbReference type="NCBI Taxonomy" id="2583991"/>
    <lineage>
        <taxon>Bacteria</taxon>
        <taxon>Pseudomonadati</taxon>
        <taxon>Bacteroidota</taxon>
        <taxon>Flavobacteriia</taxon>
        <taxon>Flavobacteriales</taxon>
        <taxon>Flavobacteriaceae</taxon>
        <taxon>Christiangramia</taxon>
    </lineage>
</organism>
<dbReference type="OrthoDB" id="1524221at2"/>
<gene>
    <name evidence="2" type="ORF">FGM01_00830</name>
</gene>